<proteinExistence type="predicted"/>
<dbReference type="Proteomes" id="UP000215127">
    <property type="component" value="Chromosome 4"/>
</dbReference>
<feature type="region of interest" description="Disordered" evidence="1">
    <location>
        <begin position="350"/>
        <end position="374"/>
    </location>
</feature>
<evidence type="ECO:0000256" key="1">
    <source>
        <dbReference type="SAM" id="MobiDB-lite"/>
    </source>
</evidence>
<evidence type="ECO:0000313" key="3">
    <source>
        <dbReference type="Proteomes" id="UP000215127"/>
    </source>
</evidence>
<organism evidence="2 3">
    <name type="scientific">Zymoseptoria tritici (strain ST99CH_3D7)</name>
    <dbReference type="NCBI Taxonomy" id="1276538"/>
    <lineage>
        <taxon>Eukaryota</taxon>
        <taxon>Fungi</taxon>
        <taxon>Dikarya</taxon>
        <taxon>Ascomycota</taxon>
        <taxon>Pezizomycotina</taxon>
        <taxon>Dothideomycetes</taxon>
        <taxon>Dothideomycetidae</taxon>
        <taxon>Mycosphaerellales</taxon>
        <taxon>Mycosphaerellaceae</taxon>
        <taxon>Zymoseptoria</taxon>
    </lineage>
</organism>
<dbReference type="AlphaFoldDB" id="A0A1X7RRP0"/>
<sequence>MAYLFRVYSDQSNGFNDRFEFKPASAIFGPAPGMTLEAQLIIALSGKLIAPHNPYIFWTISLHLALQLAHKRQAAGEINIRIAFLDVKASRTPAGGLLQFESVASFAARLGLALKKDRDGTPRGLAEFVTMNSVVMKGDSRTASFDALISNGLYKLYPSIEQAAGMRSGSGFNLELRLLQQLYYDPGRKWSLSRTKIALAAKIASAFVAKDASTCKVANQVLGFFLSLQTRDMDDQKALRAWLKTNTKPEVIDLTEASGIEIINITHDSKFDISNPEMDTFRSTSAILKGRTILDSVLGMCTTVPEREIRAEVELWHRQRGENYAAHRASRPLRGQRGFRRGARVFPDHARHPREFPVRKPRTEVYKQRRERRY</sequence>
<gene>
    <name evidence="2" type="ORF">ZT3D7_G5012</name>
</gene>
<name>A0A1X7RRP0_ZYMT9</name>
<dbReference type="EMBL" id="LT853695">
    <property type="protein sequence ID" value="SMQ49861.1"/>
    <property type="molecule type" value="Genomic_DNA"/>
</dbReference>
<keyword evidence="3" id="KW-1185">Reference proteome</keyword>
<accession>A0A1X7RRP0</accession>
<reference evidence="2 3" key="1">
    <citation type="submission" date="2016-06" db="EMBL/GenBank/DDBJ databases">
        <authorList>
            <person name="Kjaerup R.B."/>
            <person name="Dalgaard T.S."/>
            <person name="Juul-Madsen H.R."/>
        </authorList>
    </citation>
    <scope>NUCLEOTIDE SEQUENCE [LARGE SCALE GENOMIC DNA]</scope>
</reference>
<protein>
    <submittedName>
        <fullName evidence="2">Uncharacterized protein</fullName>
    </submittedName>
</protein>
<evidence type="ECO:0000313" key="2">
    <source>
        <dbReference type="EMBL" id="SMQ49861.1"/>
    </source>
</evidence>